<protein>
    <submittedName>
        <fullName evidence="2">Ammonia permease</fullName>
    </submittedName>
</protein>
<dbReference type="EMBL" id="CP035810">
    <property type="protein sequence ID" value="QIN29267.1"/>
    <property type="molecule type" value="Genomic_DNA"/>
</dbReference>
<feature type="transmembrane region" description="Helical" evidence="1">
    <location>
        <begin position="80"/>
        <end position="97"/>
    </location>
</feature>
<feature type="transmembrane region" description="Helical" evidence="1">
    <location>
        <begin position="30"/>
        <end position="46"/>
    </location>
</feature>
<evidence type="ECO:0000256" key="1">
    <source>
        <dbReference type="SAM" id="Phobius"/>
    </source>
</evidence>
<proteinExistence type="predicted"/>
<reference evidence="2 3" key="1">
    <citation type="submission" date="2019-02" db="EMBL/GenBank/DDBJ databases">
        <title>Complete Genome Sequence and Methylome Analysis of Brevibacterium luteolum NEB1784.</title>
        <authorList>
            <person name="Fomenkov A."/>
            <person name="Roberts R.J."/>
        </authorList>
    </citation>
    <scope>NUCLEOTIDE SEQUENCE [LARGE SCALE GENOMIC DNA]</scope>
    <source>
        <strain evidence="2 3">NEB1784</strain>
    </source>
</reference>
<keyword evidence="1" id="KW-0472">Membrane</keyword>
<evidence type="ECO:0000313" key="3">
    <source>
        <dbReference type="Proteomes" id="UP000501518"/>
    </source>
</evidence>
<gene>
    <name evidence="2" type="ORF">EW640_08260</name>
</gene>
<feature type="transmembrane region" description="Helical" evidence="1">
    <location>
        <begin position="237"/>
        <end position="258"/>
    </location>
</feature>
<feature type="transmembrane region" description="Helical" evidence="1">
    <location>
        <begin position="167"/>
        <end position="185"/>
    </location>
</feature>
<name>A0A6G8KWS8_9MICO</name>
<dbReference type="KEGG" id="blut:EW640_08260"/>
<dbReference type="Proteomes" id="UP000501518">
    <property type="component" value="Chromosome"/>
</dbReference>
<keyword evidence="1" id="KW-0812">Transmembrane</keyword>
<feature type="transmembrane region" description="Helical" evidence="1">
    <location>
        <begin position="58"/>
        <end position="74"/>
    </location>
</feature>
<sequence length="265" mass="27512">MKLMRWIRVAVALGLAVGLGVTSFLGYGPLAAAAAVLVAALAYGWPRLTDSPQPRATGVMLLLFGLAGMAAVWAQESAPYVEWLPTITGIGLLWAFVQNLARGVDASHAVANVSAQVAGLVIVLSAASWIAALSVPGDREPVVVALVAIILAQAATALPFPARYTSPLALAVAVLGAGVVAALMHSGSVTLFVSLVLGGAMGLLVAAVDRMLSIMAVAKFQAVRIQRERRRDKARRFAVQLAVGATPVALGGTVVYLLERILLYR</sequence>
<keyword evidence="1" id="KW-1133">Transmembrane helix</keyword>
<feature type="transmembrane region" description="Helical" evidence="1">
    <location>
        <begin position="142"/>
        <end position="160"/>
    </location>
</feature>
<dbReference type="AlphaFoldDB" id="A0A6G8KWS8"/>
<organism evidence="2 3">
    <name type="scientific">Brevibacterium luteolum</name>
    <dbReference type="NCBI Taxonomy" id="199591"/>
    <lineage>
        <taxon>Bacteria</taxon>
        <taxon>Bacillati</taxon>
        <taxon>Actinomycetota</taxon>
        <taxon>Actinomycetes</taxon>
        <taxon>Micrococcales</taxon>
        <taxon>Brevibacteriaceae</taxon>
        <taxon>Brevibacterium</taxon>
    </lineage>
</organism>
<accession>A0A6G8KWS8</accession>
<feature type="transmembrane region" description="Helical" evidence="1">
    <location>
        <begin position="191"/>
        <end position="217"/>
    </location>
</feature>
<evidence type="ECO:0000313" key="2">
    <source>
        <dbReference type="EMBL" id="QIN29267.1"/>
    </source>
</evidence>
<feature type="transmembrane region" description="Helical" evidence="1">
    <location>
        <begin position="109"/>
        <end position="130"/>
    </location>
</feature>